<evidence type="ECO:0000313" key="2">
    <source>
        <dbReference type="Proteomes" id="UP001164746"/>
    </source>
</evidence>
<sequence>MMMIFGQKRRFYLLMRNFFEEEELLQFYQNSARQGILIQKQDLWIRLESFVNSYLKIVAQAIGKSRKRKYHCLIRLKKSFTRNMGTLKSPSLFFLRTSCHAMTKAIDAQLSFESMSKQLETISLSPIRLCTSLRISQSQSLTCMVVRIYGL</sequence>
<accession>A0ABY7FR85</accession>
<evidence type="ECO:0000313" key="1">
    <source>
        <dbReference type="EMBL" id="WAR23374.1"/>
    </source>
</evidence>
<protein>
    <submittedName>
        <fullName evidence="1">Uncharacterized protein</fullName>
    </submittedName>
</protein>
<dbReference type="Proteomes" id="UP001164746">
    <property type="component" value="Chromosome 13"/>
</dbReference>
<keyword evidence="2" id="KW-1185">Reference proteome</keyword>
<proteinExistence type="predicted"/>
<reference evidence="1" key="1">
    <citation type="submission" date="2022-11" db="EMBL/GenBank/DDBJ databases">
        <title>Centuries of genome instability and evolution in soft-shell clam transmissible cancer (bioRxiv).</title>
        <authorList>
            <person name="Hart S.F.M."/>
            <person name="Yonemitsu M.A."/>
            <person name="Giersch R.M."/>
            <person name="Beal B.F."/>
            <person name="Arriagada G."/>
            <person name="Davis B.W."/>
            <person name="Ostrander E.A."/>
            <person name="Goff S.P."/>
            <person name="Metzger M.J."/>
        </authorList>
    </citation>
    <scope>NUCLEOTIDE SEQUENCE</scope>
    <source>
        <strain evidence="1">MELC-2E11</strain>
        <tissue evidence="1">Siphon/mantle</tissue>
    </source>
</reference>
<organism evidence="1 2">
    <name type="scientific">Mya arenaria</name>
    <name type="common">Soft-shell clam</name>
    <dbReference type="NCBI Taxonomy" id="6604"/>
    <lineage>
        <taxon>Eukaryota</taxon>
        <taxon>Metazoa</taxon>
        <taxon>Spiralia</taxon>
        <taxon>Lophotrochozoa</taxon>
        <taxon>Mollusca</taxon>
        <taxon>Bivalvia</taxon>
        <taxon>Autobranchia</taxon>
        <taxon>Heteroconchia</taxon>
        <taxon>Euheterodonta</taxon>
        <taxon>Imparidentia</taxon>
        <taxon>Neoheterodontei</taxon>
        <taxon>Myida</taxon>
        <taxon>Myoidea</taxon>
        <taxon>Myidae</taxon>
        <taxon>Mya</taxon>
    </lineage>
</organism>
<dbReference type="EMBL" id="CP111024">
    <property type="protein sequence ID" value="WAR23374.1"/>
    <property type="molecule type" value="Genomic_DNA"/>
</dbReference>
<name>A0ABY7FR85_MYAAR</name>
<gene>
    <name evidence="1" type="ORF">MAR_037043</name>
</gene>